<dbReference type="RefSeq" id="WP_344515911.1">
    <property type="nucleotide sequence ID" value="NZ_BAAATU010000034.1"/>
</dbReference>
<keyword evidence="3" id="KW-0456">Lyase</keyword>
<dbReference type="PROSITE" id="PS51273">
    <property type="entry name" value="GATASE_TYPE_1"/>
    <property type="match status" value="1"/>
</dbReference>
<feature type="domain" description="Glutamine amidotransferase" evidence="5">
    <location>
        <begin position="470"/>
        <end position="654"/>
    </location>
</feature>
<dbReference type="PANTHER" id="PTHR11236:SF49">
    <property type="entry name" value="ANTHRANILATE SYNTHASE COMPONENT 1"/>
    <property type="match status" value="1"/>
</dbReference>
<dbReference type="InterPro" id="IPR019999">
    <property type="entry name" value="Anth_synth_I-like"/>
</dbReference>
<dbReference type="EMBL" id="JBHSPU010000022">
    <property type="protein sequence ID" value="MFC5916948.1"/>
    <property type="molecule type" value="Genomic_DNA"/>
</dbReference>
<evidence type="ECO:0000256" key="4">
    <source>
        <dbReference type="ARBA" id="ARBA00047683"/>
    </source>
</evidence>
<sequence length="667" mass="70829">MARTDLSTGPASSPTAAEIIGQLLGAPETPAFALLRRTDPETGEPGPVELLLGRVTEADRISRIPLPGKGVTGPGTLALVPFRQIRERGLECHDDATPLQVLEVERVHRIDTDELLAALPEAPVTLTGAGFDLDDDAYAAVVDRIVREEIARGTGANFVIRRDFTARLDDYGPRVALTLFRRLLTGESGAYWTFCVHTGAGDGPGAGRTLVGASPEAHVRVRGDEVVLNPISGTYRYPATGPDPDGLLAFLEDAKETDELYMVVDEELKMLCAVADRDVRVRGPFLREMAHLAHTEFEIGGRGVRDVREVLSRTMFAATVTGSPLESACRVIRHYEPSGRGYYAGALALFGNDADGSPWLDSPILIRTMDIAPDGALRMPVGATLVRDSDPYSEAAETRAKLAGVLGALGGPERRGAADVPAGPPVSLSSPRVLKCLAARRENLAPFWLEPGDGTRRPGPAEGVPGDGVLVIDAEDDFTAMLAHLLRAFGLRTAVHRYDAPGLERALAAHRGPVVLGPGPGNPDDTGDRRIARLRGLSRRLLADARTGGNPVLGICLGFQLLSSCLGLTVSRGERPQQGTQHTIDVFGSPATVGFYNSFSVRAGGGPAEALRRAGVELCRRPGTDEVVALRGPGVAGVQFHPESVLSRSGAELFLALMRDASREGAV</sequence>
<dbReference type="PRINTS" id="PR00096">
    <property type="entry name" value="GATASE"/>
</dbReference>
<protein>
    <recommendedName>
        <fullName evidence="1">anthranilate synthase</fullName>
        <ecNumber evidence="1">4.1.3.27</ecNumber>
    </recommendedName>
</protein>
<proteinExistence type="predicted"/>
<accession>A0ABW1GS68</accession>
<comment type="catalytic activity">
    <reaction evidence="4">
        <text>chorismate + L-glutamine = anthranilate + pyruvate + L-glutamate + H(+)</text>
        <dbReference type="Rhea" id="RHEA:21732"/>
        <dbReference type="ChEBI" id="CHEBI:15361"/>
        <dbReference type="ChEBI" id="CHEBI:15378"/>
        <dbReference type="ChEBI" id="CHEBI:16567"/>
        <dbReference type="ChEBI" id="CHEBI:29748"/>
        <dbReference type="ChEBI" id="CHEBI:29985"/>
        <dbReference type="ChEBI" id="CHEBI:58359"/>
        <dbReference type="EC" id="4.1.3.27"/>
    </reaction>
</comment>
<dbReference type="SUPFAM" id="SSF52317">
    <property type="entry name" value="Class I glutamine amidotransferase-like"/>
    <property type="match status" value="1"/>
</dbReference>
<evidence type="ECO:0000313" key="7">
    <source>
        <dbReference type="EMBL" id="MFC5916948.1"/>
    </source>
</evidence>
<evidence type="ECO:0000313" key="8">
    <source>
        <dbReference type="Proteomes" id="UP001596200"/>
    </source>
</evidence>
<dbReference type="Pfam" id="PF00117">
    <property type="entry name" value="GATase"/>
    <property type="match status" value="1"/>
</dbReference>
<dbReference type="CDD" id="cd01743">
    <property type="entry name" value="GATase1_Anthranilate_Synthase"/>
    <property type="match status" value="1"/>
</dbReference>
<reference evidence="8" key="1">
    <citation type="journal article" date="2019" name="Int. J. Syst. Evol. Microbiol.">
        <title>The Global Catalogue of Microorganisms (GCM) 10K type strain sequencing project: providing services to taxonomists for standard genome sequencing and annotation.</title>
        <authorList>
            <consortium name="The Broad Institute Genomics Platform"/>
            <consortium name="The Broad Institute Genome Sequencing Center for Infectious Disease"/>
            <person name="Wu L."/>
            <person name="Ma J."/>
        </authorList>
    </citation>
    <scope>NUCLEOTIDE SEQUENCE [LARGE SCALE GENOMIC DNA]</scope>
    <source>
        <strain evidence="8">JCM 4147</strain>
    </source>
</reference>
<evidence type="ECO:0000256" key="3">
    <source>
        <dbReference type="ARBA" id="ARBA00023239"/>
    </source>
</evidence>
<feature type="domain" description="Chorismate-utilising enzyme C-terminal" evidence="6">
    <location>
        <begin position="136"/>
        <end position="401"/>
    </location>
</feature>
<dbReference type="Pfam" id="PF00425">
    <property type="entry name" value="Chorismate_bind"/>
    <property type="match status" value="1"/>
</dbReference>
<keyword evidence="8" id="KW-1185">Reference proteome</keyword>
<evidence type="ECO:0000259" key="6">
    <source>
        <dbReference type="Pfam" id="PF00425"/>
    </source>
</evidence>
<dbReference type="EC" id="4.1.3.27" evidence="1"/>
<dbReference type="SUPFAM" id="SSF56322">
    <property type="entry name" value="ADC synthase"/>
    <property type="match status" value="1"/>
</dbReference>
<dbReference type="PRINTS" id="PR00097">
    <property type="entry name" value="ANTSNTHASEII"/>
</dbReference>
<keyword evidence="2" id="KW-0315">Glutamine amidotransferase</keyword>
<dbReference type="PANTHER" id="PTHR11236">
    <property type="entry name" value="AMINOBENZOATE/ANTHRANILATE SYNTHASE"/>
    <property type="match status" value="1"/>
</dbReference>
<dbReference type="InterPro" id="IPR005801">
    <property type="entry name" value="ADC_synthase"/>
</dbReference>
<evidence type="ECO:0000256" key="2">
    <source>
        <dbReference type="ARBA" id="ARBA00022962"/>
    </source>
</evidence>
<dbReference type="Gene3D" id="3.60.120.10">
    <property type="entry name" value="Anthranilate synthase"/>
    <property type="match status" value="1"/>
</dbReference>
<dbReference type="InterPro" id="IPR015890">
    <property type="entry name" value="Chorismate_C"/>
</dbReference>
<evidence type="ECO:0000256" key="1">
    <source>
        <dbReference type="ARBA" id="ARBA00012266"/>
    </source>
</evidence>
<dbReference type="InterPro" id="IPR017926">
    <property type="entry name" value="GATASE"/>
</dbReference>
<comment type="caution">
    <text evidence="7">The sequence shown here is derived from an EMBL/GenBank/DDBJ whole genome shotgun (WGS) entry which is preliminary data.</text>
</comment>
<organism evidence="7 8">
    <name type="scientific">Streptomyces pulveraceus</name>
    <dbReference type="NCBI Taxonomy" id="68258"/>
    <lineage>
        <taxon>Bacteria</taxon>
        <taxon>Bacillati</taxon>
        <taxon>Actinomycetota</taxon>
        <taxon>Actinomycetes</taxon>
        <taxon>Kitasatosporales</taxon>
        <taxon>Streptomycetaceae</taxon>
        <taxon>Streptomyces</taxon>
    </lineage>
</organism>
<dbReference type="InterPro" id="IPR006221">
    <property type="entry name" value="TrpG/PapA_dom"/>
</dbReference>
<gene>
    <name evidence="7" type="ORF">ACFP1B_26495</name>
</gene>
<name>A0ABW1GS68_9ACTN</name>
<dbReference type="Proteomes" id="UP001596200">
    <property type="component" value="Unassembled WGS sequence"/>
</dbReference>
<dbReference type="InterPro" id="IPR029062">
    <property type="entry name" value="Class_I_gatase-like"/>
</dbReference>
<evidence type="ECO:0000259" key="5">
    <source>
        <dbReference type="Pfam" id="PF00117"/>
    </source>
</evidence>
<dbReference type="Gene3D" id="3.40.50.880">
    <property type="match status" value="1"/>
</dbReference>